<dbReference type="PANTHER" id="PTHR43707">
    <property type="entry name" value="HISTIDYL-TRNA SYNTHETASE"/>
    <property type="match status" value="1"/>
</dbReference>
<keyword evidence="4 13" id="KW-0436">Ligase</keyword>
<evidence type="ECO:0000256" key="8">
    <source>
        <dbReference type="ARBA" id="ARBA00023146"/>
    </source>
</evidence>
<feature type="binding site" evidence="11">
    <location>
        <begin position="268"/>
        <end position="269"/>
    </location>
    <ligand>
        <name>L-histidine</name>
        <dbReference type="ChEBI" id="CHEBI:57595"/>
    </ligand>
</feature>
<dbReference type="InterPro" id="IPR045864">
    <property type="entry name" value="aa-tRNA-synth_II/BPL/LPL"/>
</dbReference>
<protein>
    <recommendedName>
        <fullName evidence="3 10">Histidine--tRNA ligase</fullName>
        <ecNumber evidence="2 10">6.1.1.21</ecNumber>
    </recommendedName>
</protein>
<feature type="binding site" evidence="11">
    <location>
        <begin position="76"/>
        <end position="78"/>
    </location>
    <ligand>
        <name>L-histidine</name>
        <dbReference type="ChEBI" id="CHEBI:57595"/>
    </ligand>
</feature>
<keyword evidence="5" id="KW-0547">Nucleotide-binding</keyword>
<dbReference type="PATRIC" id="fig|1502295.3.peg.986"/>
<keyword evidence="14" id="KW-1185">Reference proteome</keyword>
<evidence type="ECO:0000256" key="10">
    <source>
        <dbReference type="NCBIfam" id="TIGR00442"/>
    </source>
</evidence>
<dbReference type="InterPro" id="IPR036621">
    <property type="entry name" value="Anticodon-bd_dom_sf"/>
</dbReference>
<accession>A0A087RZ26</accession>
<dbReference type="Gene3D" id="3.30.930.10">
    <property type="entry name" value="Bira Bifunctional Protein, Domain 2"/>
    <property type="match status" value="1"/>
</dbReference>
<dbReference type="Pfam" id="PF03129">
    <property type="entry name" value="HGTP_anticodon"/>
    <property type="match status" value="1"/>
</dbReference>
<dbReference type="PROSITE" id="PS50862">
    <property type="entry name" value="AA_TRNA_LIGASE_II"/>
    <property type="match status" value="1"/>
</dbReference>
<dbReference type="GO" id="GO:0004821">
    <property type="term" value="F:histidine-tRNA ligase activity"/>
    <property type="evidence" value="ECO:0007669"/>
    <property type="project" value="UniProtKB-UniRule"/>
</dbReference>
<evidence type="ECO:0000256" key="11">
    <source>
        <dbReference type="PIRSR" id="PIRSR001549-1"/>
    </source>
</evidence>
<keyword evidence="8" id="KW-0030">Aminoacyl-tRNA synthetase</keyword>
<dbReference type="PANTHER" id="PTHR43707:SF1">
    <property type="entry name" value="HISTIDINE--TRNA LIGASE, MITOCHONDRIAL-RELATED"/>
    <property type="match status" value="1"/>
</dbReference>
<evidence type="ECO:0000256" key="9">
    <source>
        <dbReference type="ARBA" id="ARBA00047639"/>
    </source>
</evidence>
<feature type="binding site" evidence="11">
    <location>
        <position position="123"/>
    </location>
    <ligand>
        <name>L-histidine</name>
        <dbReference type="ChEBI" id="CHEBI:57595"/>
    </ligand>
</feature>
<evidence type="ECO:0000256" key="6">
    <source>
        <dbReference type="ARBA" id="ARBA00022840"/>
    </source>
</evidence>
<dbReference type="InterPro" id="IPR015807">
    <property type="entry name" value="His-tRNA-ligase"/>
</dbReference>
<dbReference type="GO" id="GO:0006427">
    <property type="term" value="P:histidyl-tRNA aminoacylation"/>
    <property type="evidence" value="ECO:0007669"/>
    <property type="project" value="UniProtKB-UniRule"/>
</dbReference>
<dbReference type="EC" id="6.1.1.21" evidence="2 10"/>
<dbReference type="Gene3D" id="3.40.50.800">
    <property type="entry name" value="Anticodon-binding domain"/>
    <property type="match status" value="1"/>
</dbReference>
<dbReference type="SUPFAM" id="SSF55681">
    <property type="entry name" value="Class II aaRS and biotin synthetases"/>
    <property type="match status" value="1"/>
</dbReference>
<keyword evidence="7" id="KW-0648">Protein biosynthesis</keyword>
<feature type="binding site" evidence="11">
    <location>
        <position position="264"/>
    </location>
    <ligand>
        <name>L-histidine</name>
        <dbReference type="ChEBI" id="CHEBI:57595"/>
    </ligand>
</feature>
<feature type="domain" description="Aminoacyl-transfer RNA synthetases class-II family profile" evidence="12">
    <location>
        <begin position="21"/>
        <end position="360"/>
    </location>
</feature>
<reference evidence="13 14" key="1">
    <citation type="submission" date="2014-06" db="EMBL/GenBank/DDBJ databases">
        <authorList>
            <person name="Ngugi D.K."/>
            <person name="Blom J."/>
            <person name="Alam I."/>
            <person name="Rashid M."/>
            <person name="Baalawi W."/>
            <person name="Zhang G."/>
            <person name="Hikmawan T."/>
            <person name="Guan Y."/>
            <person name="Antunes A."/>
            <person name="Siam R."/>
            <person name="El-Dorry H."/>
            <person name="Bajic V."/>
            <person name="Stingl U."/>
        </authorList>
    </citation>
    <scope>NUCLEOTIDE SEQUENCE [LARGE SCALE GENOMIC DNA]</scope>
    <source>
        <strain evidence="13">SCGC AAA799-P11</strain>
    </source>
</reference>
<dbReference type="NCBIfam" id="TIGR00442">
    <property type="entry name" value="hisS"/>
    <property type="match status" value="1"/>
</dbReference>
<evidence type="ECO:0000256" key="7">
    <source>
        <dbReference type="ARBA" id="ARBA00022917"/>
    </source>
</evidence>
<evidence type="ECO:0000256" key="1">
    <source>
        <dbReference type="ARBA" id="ARBA00008226"/>
    </source>
</evidence>
<evidence type="ECO:0000256" key="2">
    <source>
        <dbReference type="ARBA" id="ARBA00012815"/>
    </source>
</evidence>
<dbReference type="Pfam" id="PF13393">
    <property type="entry name" value="tRNA-synt_His"/>
    <property type="match status" value="1"/>
</dbReference>
<evidence type="ECO:0000256" key="5">
    <source>
        <dbReference type="ARBA" id="ARBA00022741"/>
    </source>
</evidence>
<dbReference type="EMBL" id="JOSZ01000015">
    <property type="protein sequence ID" value="KFM18730.1"/>
    <property type="molecule type" value="Genomic_DNA"/>
</dbReference>
<dbReference type="Proteomes" id="UP000029387">
    <property type="component" value="Unassembled WGS sequence"/>
</dbReference>
<name>A0A087RZ26_9ARCH</name>
<feature type="binding site" evidence="11">
    <location>
        <position position="105"/>
    </location>
    <ligand>
        <name>L-histidine</name>
        <dbReference type="ChEBI" id="CHEBI:57595"/>
    </ligand>
</feature>
<evidence type="ECO:0000313" key="14">
    <source>
        <dbReference type="Proteomes" id="UP000029387"/>
    </source>
</evidence>
<comment type="caution">
    <text evidence="13">The sequence shown here is derived from an EMBL/GenBank/DDBJ whole genome shotgun (WGS) entry which is preliminary data.</text>
</comment>
<dbReference type="InterPro" id="IPR004516">
    <property type="entry name" value="HisRS/HisZ"/>
</dbReference>
<evidence type="ECO:0000256" key="3">
    <source>
        <dbReference type="ARBA" id="ARBA00017399"/>
    </source>
</evidence>
<dbReference type="AlphaFoldDB" id="A0A087RZ26"/>
<comment type="catalytic activity">
    <reaction evidence="9">
        <text>tRNA(His) + L-histidine + ATP = L-histidyl-tRNA(His) + AMP + diphosphate + H(+)</text>
        <dbReference type="Rhea" id="RHEA:17313"/>
        <dbReference type="Rhea" id="RHEA-COMP:9665"/>
        <dbReference type="Rhea" id="RHEA-COMP:9689"/>
        <dbReference type="ChEBI" id="CHEBI:15378"/>
        <dbReference type="ChEBI" id="CHEBI:30616"/>
        <dbReference type="ChEBI" id="CHEBI:33019"/>
        <dbReference type="ChEBI" id="CHEBI:57595"/>
        <dbReference type="ChEBI" id="CHEBI:78442"/>
        <dbReference type="ChEBI" id="CHEBI:78527"/>
        <dbReference type="ChEBI" id="CHEBI:456215"/>
        <dbReference type="EC" id="6.1.1.21"/>
    </reaction>
</comment>
<dbReference type="GO" id="GO:0005737">
    <property type="term" value="C:cytoplasm"/>
    <property type="evidence" value="ECO:0007669"/>
    <property type="project" value="UniProtKB-UniRule"/>
</dbReference>
<keyword evidence="6" id="KW-0067">ATP-binding</keyword>
<dbReference type="GO" id="GO:0005524">
    <property type="term" value="F:ATP binding"/>
    <property type="evidence" value="ECO:0007669"/>
    <property type="project" value="UniProtKB-KW"/>
</dbReference>
<organism evidence="13 14">
    <name type="scientific">Marine Group I thaumarchaeote SCGC AAA799-P11</name>
    <dbReference type="NCBI Taxonomy" id="1502295"/>
    <lineage>
        <taxon>Archaea</taxon>
        <taxon>Nitrososphaerota</taxon>
        <taxon>Marine Group I</taxon>
    </lineage>
</organism>
<dbReference type="InterPro" id="IPR004154">
    <property type="entry name" value="Anticodon-bd"/>
</dbReference>
<dbReference type="InterPro" id="IPR041715">
    <property type="entry name" value="HisRS-like_core"/>
</dbReference>
<dbReference type="PIRSF" id="PIRSF001549">
    <property type="entry name" value="His-tRNA_synth"/>
    <property type="match status" value="1"/>
</dbReference>
<sequence>MELPRGMKDFEAIENSNIEHVRSHFKKLSNLYGFLFMEPSVLESLSTLETKSGPSIRDEIYYFKDKGDREVALRFDFTMGLTRYATAQKSMKLPAKISAFGGVFRYDEPQKGRYRYFHQWDIEVYGKKTLESEAEIIELTSRLFDSLLLKDIVIDINHRNLVESYINKIFETTDSDKVADILRAIDKIAKKSKDEILTEFTKKGYDTAKLEKILEFSQVKGTISEVEKNFDTEQLESWDELKQLFDSLENRGVSNVRINFGIVRGLDYYSGMVFEVFDKNSKLGALAGGGRYDTLTKAFGRDDIGATGVAGGVERIILTMQEQKIIPKILQNRVAVVYINEEMQKVAHSITSLLRLNNIPADIDLAGRNLKKQMDNAGNARYAIIVGPQELENGNVVLHDMKDGKEGTISLEKLTEDPNSVLNLEKP</sequence>
<dbReference type="InterPro" id="IPR006195">
    <property type="entry name" value="aa-tRNA-synth_II"/>
</dbReference>
<gene>
    <name evidence="13" type="primary">hisS</name>
    <name evidence="13" type="ORF">AAA799P11_01020</name>
</gene>
<dbReference type="FunFam" id="3.40.50.800:FF:000065">
    <property type="entry name" value="Histidine--tRNA ligase protein"/>
    <property type="match status" value="1"/>
</dbReference>
<feature type="binding site" evidence="11">
    <location>
        <position position="119"/>
    </location>
    <ligand>
        <name>L-histidine</name>
        <dbReference type="ChEBI" id="CHEBI:57595"/>
    </ligand>
</feature>
<proteinExistence type="inferred from homology"/>
<dbReference type="SUPFAM" id="SSF52954">
    <property type="entry name" value="Class II aaRS ABD-related"/>
    <property type="match status" value="1"/>
</dbReference>
<evidence type="ECO:0000256" key="4">
    <source>
        <dbReference type="ARBA" id="ARBA00022598"/>
    </source>
</evidence>
<evidence type="ECO:0000313" key="13">
    <source>
        <dbReference type="EMBL" id="KFM18730.1"/>
    </source>
</evidence>
<evidence type="ECO:0000259" key="12">
    <source>
        <dbReference type="PROSITE" id="PS50862"/>
    </source>
</evidence>
<dbReference type="CDD" id="cd00773">
    <property type="entry name" value="HisRS-like_core"/>
    <property type="match status" value="1"/>
</dbReference>
<comment type="similarity">
    <text evidence="1">Belongs to the class-II aminoacyl-tRNA synthetase family.</text>
</comment>